<dbReference type="InterPro" id="IPR036249">
    <property type="entry name" value="Thioredoxin-like_sf"/>
</dbReference>
<dbReference type="Gene3D" id="1.20.1050.10">
    <property type="match status" value="1"/>
</dbReference>
<dbReference type="InterPro" id="IPR004045">
    <property type="entry name" value="Glutathione_S-Trfase_N"/>
</dbReference>
<evidence type="ECO:0000313" key="2">
    <source>
        <dbReference type="EMBL" id="MEI7037650.1"/>
    </source>
</evidence>
<keyword evidence="3" id="KW-1185">Reference proteome</keyword>
<reference evidence="2 3" key="1">
    <citation type="journal article" date="2014" name="Int. J. Syst. Evol. Microbiol.">
        <title>Fulvimonas yonginensis sp. nov., isolated from greenhouse soil, and emended description of the genus Fulvimonas.</title>
        <authorList>
            <person name="Ahn J.H."/>
            <person name="Kim S.J."/>
            <person name="Weon H.Y."/>
            <person name="Hong S.B."/>
            <person name="Seok S.J."/>
            <person name="Kwon S.W."/>
        </authorList>
    </citation>
    <scope>NUCLEOTIDE SEQUENCE [LARGE SCALE GENOMIC DNA]</scope>
    <source>
        <strain evidence="2 3">KACC 16952</strain>
    </source>
</reference>
<proteinExistence type="predicted"/>
<feature type="domain" description="GST N-terminal" evidence="1">
    <location>
        <begin position="12"/>
        <end position="86"/>
    </location>
</feature>
<dbReference type="RefSeq" id="WP_336808288.1">
    <property type="nucleotide sequence ID" value="NZ_JBBBNY010000010.1"/>
</dbReference>
<dbReference type="Proteomes" id="UP001381174">
    <property type="component" value="Unassembled WGS sequence"/>
</dbReference>
<accession>A0ABU8JE78</accession>
<dbReference type="Gene3D" id="3.40.30.10">
    <property type="entry name" value="Glutaredoxin"/>
    <property type="match status" value="1"/>
</dbReference>
<dbReference type="EMBL" id="JBBBNY010000010">
    <property type="protein sequence ID" value="MEI7037650.1"/>
    <property type="molecule type" value="Genomic_DNA"/>
</dbReference>
<sequence length="216" mass="23468">MACDPPAAAPRLVGRSSSHFTRLARLFAETLGVGCDFTPVHDLASRDPSDYAGNPALKLPVLVLPEGPVFGAENICRTLAALAPEPRRIVWTEQLPGLRARNAQELVWHGMGAQVQLVFGMQVARLPGENVYFAKAGDGFRNALAWLDANLEAVLLELPPRDLSLLEASLFCLVEHLAFRDTLPLAPYRHLAAFADAFRERPAAQRTAYAFDVAAG</sequence>
<dbReference type="SUPFAM" id="SSF52833">
    <property type="entry name" value="Thioredoxin-like"/>
    <property type="match status" value="1"/>
</dbReference>
<name>A0ABU8JE78_9GAMM</name>
<evidence type="ECO:0000313" key="3">
    <source>
        <dbReference type="Proteomes" id="UP001381174"/>
    </source>
</evidence>
<protein>
    <submittedName>
        <fullName evidence="2">Glutathione S-transferase N-terminal domain-containing protein</fullName>
    </submittedName>
</protein>
<dbReference type="Pfam" id="PF13417">
    <property type="entry name" value="GST_N_3"/>
    <property type="match status" value="1"/>
</dbReference>
<organism evidence="2 3">
    <name type="scientific">Fulvimonas yonginensis</name>
    <dbReference type="NCBI Taxonomy" id="1495200"/>
    <lineage>
        <taxon>Bacteria</taxon>
        <taxon>Pseudomonadati</taxon>
        <taxon>Pseudomonadota</taxon>
        <taxon>Gammaproteobacteria</taxon>
        <taxon>Lysobacterales</taxon>
        <taxon>Rhodanobacteraceae</taxon>
        <taxon>Fulvimonas</taxon>
    </lineage>
</organism>
<gene>
    <name evidence="2" type="ORF">WAT24_12850</name>
</gene>
<evidence type="ECO:0000259" key="1">
    <source>
        <dbReference type="Pfam" id="PF13417"/>
    </source>
</evidence>
<comment type="caution">
    <text evidence="2">The sequence shown here is derived from an EMBL/GenBank/DDBJ whole genome shotgun (WGS) entry which is preliminary data.</text>
</comment>